<dbReference type="SMART" id="SM00464">
    <property type="entry name" value="LON"/>
    <property type="match status" value="1"/>
</dbReference>
<dbReference type="EMBL" id="DSEC01000603">
    <property type="protein sequence ID" value="HER44465.1"/>
    <property type="molecule type" value="Genomic_DNA"/>
</dbReference>
<dbReference type="Gene3D" id="1.20.5.5270">
    <property type="match status" value="1"/>
</dbReference>
<evidence type="ECO:0000313" key="7">
    <source>
        <dbReference type="EMBL" id="HER44465.1"/>
    </source>
</evidence>
<keyword evidence="4" id="KW-0720">Serine protease</keyword>
<dbReference type="InterPro" id="IPR003111">
    <property type="entry name" value="Lon_prtase_N"/>
</dbReference>
<feature type="non-terminal residue" evidence="7">
    <location>
        <position position="394"/>
    </location>
</feature>
<feature type="domain" description="Lon N-terminal" evidence="6">
    <location>
        <begin position="1"/>
        <end position="180"/>
    </location>
</feature>
<evidence type="ECO:0000256" key="2">
    <source>
        <dbReference type="ARBA" id="ARBA00022741"/>
    </source>
</evidence>
<dbReference type="GO" id="GO:0004176">
    <property type="term" value="F:ATP-dependent peptidase activity"/>
    <property type="evidence" value="ECO:0007669"/>
    <property type="project" value="InterPro"/>
</dbReference>
<evidence type="ECO:0000256" key="1">
    <source>
        <dbReference type="ARBA" id="ARBA00022670"/>
    </source>
</evidence>
<dbReference type="Pfam" id="PF00004">
    <property type="entry name" value="AAA"/>
    <property type="match status" value="1"/>
</dbReference>
<evidence type="ECO:0000256" key="5">
    <source>
        <dbReference type="ARBA" id="ARBA00022840"/>
    </source>
</evidence>
<dbReference type="Gene3D" id="1.20.58.1480">
    <property type="match status" value="1"/>
</dbReference>
<dbReference type="GO" id="GO:0006515">
    <property type="term" value="P:protein quality control for misfolded or incompletely synthesized proteins"/>
    <property type="evidence" value="ECO:0007669"/>
    <property type="project" value="TreeGrafter"/>
</dbReference>
<gene>
    <name evidence="7" type="ORF">ENO08_08405</name>
</gene>
<dbReference type="Pfam" id="PF02190">
    <property type="entry name" value="LON_substr_bdg"/>
    <property type="match status" value="1"/>
</dbReference>
<name>A0A7V2F409_UNCEI</name>
<dbReference type="GO" id="GO:0005524">
    <property type="term" value="F:ATP binding"/>
    <property type="evidence" value="ECO:0007669"/>
    <property type="project" value="UniProtKB-KW"/>
</dbReference>
<evidence type="ECO:0000259" key="6">
    <source>
        <dbReference type="PROSITE" id="PS51787"/>
    </source>
</evidence>
<dbReference type="AlphaFoldDB" id="A0A7V2F409"/>
<sequence length="394" mass="44009">MLVPLILTDDGLISLIDEALGQAKIVGVFTQKDASEPVPGPDGLYHTGCAMLIQKMARFPDGHIRIIGQGLARIAARDFKGDPPMMRATVSLLEEKSGDRQKARAMMLNVANAFSRLVDASESYPDELKGVISGIREPGRLADLVAANMNTGIEEKQAGLEILDPFKRLDHVYGLLNGELEIARMGEKIRQDVRHEMDREQREYYLRQQIKAIQKELGEEDVSVELDDLKSRIDSKDLPEAAREAVEREWSRLSRMSPGSAEYTVGRTYVDWILELPWMERTDDSLDMRKARRILDRDHYDLENVKERILEYLSVRKLKNDSKGPILCLSGPPGVGKTSLGMSIAAALGRRFVRISLGGIRDEAEIRGHRRTYIGALPGRIIQGIRNAGSGNPV</sequence>
<dbReference type="Gene3D" id="3.40.50.300">
    <property type="entry name" value="P-loop containing nucleotide triphosphate hydrolases"/>
    <property type="match status" value="1"/>
</dbReference>
<dbReference type="InterPro" id="IPR003959">
    <property type="entry name" value="ATPase_AAA_core"/>
</dbReference>
<reference evidence="7" key="1">
    <citation type="journal article" date="2020" name="mSystems">
        <title>Genome- and Community-Level Interaction Insights into Carbon Utilization and Element Cycling Functions of Hydrothermarchaeota in Hydrothermal Sediment.</title>
        <authorList>
            <person name="Zhou Z."/>
            <person name="Liu Y."/>
            <person name="Xu W."/>
            <person name="Pan J."/>
            <person name="Luo Z.H."/>
            <person name="Li M."/>
        </authorList>
    </citation>
    <scope>NUCLEOTIDE SEQUENCE [LARGE SCALE GENOMIC DNA]</scope>
    <source>
        <strain evidence="7">SpSt-1233</strain>
    </source>
</reference>
<dbReference type="InterPro" id="IPR046336">
    <property type="entry name" value="Lon_prtase_N_sf"/>
</dbReference>
<dbReference type="InterPro" id="IPR027065">
    <property type="entry name" value="Lon_Prtase"/>
</dbReference>
<evidence type="ECO:0000256" key="4">
    <source>
        <dbReference type="ARBA" id="ARBA00022825"/>
    </source>
</evidence>
<dbReference type="PROSITE" id="PS51787">
    <property type="entry name" value="LON_N"/>
    <property type="match status" value="1"/>
</dbReference>
<keyword evidence="1" id="KW-0645">Protease</keyword>
<proteinExistence type="predicted"/>
<accession>A0A7V2F409</accession>
<keyword evidence="5" id="KW-0067">ATP-binding</keyword>
<dbReference type="SUPFAM" id="SSF52540">
    <property type="entry name" value="P-loop containing nucleoside triphosphate hydrolases"/>
    <property type="match status" value="1"/>
</dbReference>
<keyword evidence="3" id="KW-0378">Hydrolase</keyword>
<dbReference type="PANTHER" id="PTHR43718:SF2">
    <property type="entry name" value="LON PROTEASE HOMOLOG, MITOCHONDRIAL"/>
    <property type="match status" value="1"/>
</dbReference>
<dbReference type="SUPFAM" id="SSF88697">
    <property type="entry name" value="PUA domain-like"/>
    <property type="match status" value="1"/>
</dbReference>
<comment type="caution">
    <text evidence="7">The sequence shown here is derived from an EMBL/GenBank/DDBJ whole genome shotgun (WGS) entry which is preliminary data.</text>
</comment>
<organism evidence="7">
    <name type="scientific">Eiseniibacteriota bacterium</name>
    <dbReference type="NCBI Taxonomy" id="2212470"/>
    <lineage>
        <taxon>Bacteria</taxon>
        <taxon>Candidatus Eiseniibacteriota</taxon>
    </lineage>
</organism>
<dbReference type="GO" id="GO:0016887">
    <property type="term" value="F:ATP hydrolysis activity"/>
    <property type="evidence" value="ECO:0007669"/>
    <property type="project" value="InterPro"/>
</dbReference>
<dbReference type="PANTHER" id="PTHR43718">
    <property type="entry name" value="LON PROTEASE"/>
    <property type="match status" value="1"/>
</dbReference>
<keyword evidence="2" id="KW-0547">Nucleotide-binding</keyword>
<dbReference type="GO" id="GO:0004252">
    <property type="term" value="F:serine-type endopeptidase activity"/>
    <property type="evidence" value="ECO:0007669"/>
    <property type="project" value="InterPro"/>
</dbReference>
<dbReference type="InterPro" id="IPR027417">
    <property type="entry name" value="P-loop_NTPase"/>
</dbReference>
<evidence type="ECO:0000256" key="3">
    <source>
        <dbReference type="ARBA" id="ARBA00022801"/>
    </source>
</evidence>
<dbReference type="InterPro" id="IPR015947">
    <property type="entry name" value="PUA-like_sf"/>
</dbReference>
<dbReference type="FunFam" id="1.20.5.5270:FF:000002">
    <property type="entry name" value="Lon protease homolog"/>
    <property type="match status" value="1"/>
</dbReference>
<protein>
    <submittedName>
        <fullName evidence="7">AAA family ATPase</fullName>
    </submittedName>
</protein>
<dbReference type="Gene3D" id="2.30.130.40">
    <property type="entry name" value="LON domain-like"/>
    <property type="match status" value="1"/>
</dbReference>
<dbReference type="Proteomes" id="UP000886069">
    <property type="component" value="Unassembled WGS sequence"/>
</dbReference>